<evidence type="ECO:0000313" key="8">
    <source>
        <dbReference type="Proteomes" id="UP000058020"/>
    </source>
</evidence>
<keyword evidence="4" id="KW-0238">DNA-binding</keyword>
<dbReference type="GO" id="GO:0006270">
    <property type="term" value="P:DNA replication initiation"/>
    <property type="evidence" value="ECO:0007669"/>
    <property type="project" value="UniProtKB-ARBA"/>
</dbReference>
<dbReference type="PANTHER" id="PTHR33175">
    <property type="entry name" value="DNA-BINDING PROTEIN HU"/>
    <property type="match status" value="1"/>
</dbReference>
<dbReference type="CDD" id="cd13831">
    <property type="entry name" value="HU"/>
    <property type="match status" value="1"/>
</dbReference>
<proteinExistence type="inferred from homology"/>
<dbReference type="Gene3D" id="4.10.520.10">
    <property type="entry name" value="IHF-like DNA-binding proteins"/>
    <property type="match status" value="1"/>
</dbReference>
<evidence type="ECO:0000256" key="4">
    <source>
        <dbReference type="ARBA" id="ARBA00023125"/>
    </source>
</evidence>
<dbReference type="PRINTS" id="PR01727">
    <property type="entry name" value="DNABINDINGHU"/>
</dbReference>
<dbReference type="GO" id="GO:1990178">
    <property type="term" value="C:HU-DNA complex"/>
    <property type="evidence" value="ECO:0007669"/>
    <property type="project" value="UniProtKB-ARBA"/>
</dbReference>
<dbReference type="PANTHER" id="PTHR33175:SF3">
    <property type="entry name" value="DNA-BINDING PROTEIN HU-BETA"/>
    <property type="match status" value="1"/>
</dbReference>
<dbReference type="GO" id="GO:1990103">
    <property type="term" value="C:DnaA-HU complex"/>
    <property type="evidence" value="ECO:0007669"/>
    <property type="project" value="UniProtKB-ARBA"/>
</dbReference>
<dbReference type="Pfam" id="PF00216">
    <property type="entry name" value="Bac_DNA_binding"/>
    <property type="match status" value="1"/>
</dbReference>
<dbReference type="GO" id="GO:0042802">
    <property type="term" value="F:identical protein binding"/>
    <property type="evidence" value="ECO:0007669"/>
    <property type="project" value="UniProtKB-ARBA"/>
</dbReference>
<dbReference type="InterPro" id="IPR000119">
    <property type="entry name" value="Hist_DNA-bd"/>
</dbReference>
<dbReference type="InterPro" id="IPR020816">
    <property type="entry name" value="Histone-like_DNA-bd_CS"/>
</dbReference>
<keyword evidence="3" id="KW-0226">DNA condensation</keyword>
<evidence type="ECO:0000256" key="2">
    <source>
        <dbReference type="ARBA" id="ARBA00010529"/>
    </source>
</evidence>
<evidence type="ECO:0000256" key="1">
    <source>
        <dbReference type="ARBA" id="ARBA00003819"/>
    </source>
</evidence>
<keyword evidence="8" id="KW-1185">Reference proteome</keyword>
<dbReference type="GO" id="GO:0006351">
    <property type="term" value="P:DNA-templated transcription"/>
    <property type="evidence" value="ECO:0007669"/>
    <property type="project" value="UniProtKB-ARBA"/>
</dbReference>
<dbReference type="AlphaFoldDB" id="A0A0M5LJE7"/>
<dbReference type="GO" id="GO:0005829">
    <property type="term" value="C:cytosol"/>
    <property type="evidence" value="ECO:0007669"/>
    <property type="project" value="UniProtKB-ARBA"/>
</dbReference>
<evidence type="ECO:0000313" key="7">
    <source>
        <dbReference type="EMBL" id="ALE52978.1"/>
    </source>
</evidence>
<dbReference type="Proteomes" id="UP000058020">
    <property type="component" value="Chromosome"/>
</dbReference>
<reference evidence="7 8" key="1">
    <citation type="journal article" date="2015" name="Genome Announc.">
        <title>Genome Sequence of 'Candidatus Thioglobus autotrophica' Strain EF1, a Chemoautotroph from the SUP05 Clade of Marine Gammaproteobacteria.</title>
        <authorList>
            <person name="Shah V."/>
            <person name="Morris R.M."/>
        </authorList>
    </citation>
    <scope>NUCLEOTIDE SEQUENCE [LARGE SCALE GENOMIC DNA]</scope>
    <source>
        <strain evidence="7 8">EF1</strain>
    </source>
</reference>
<dbReference type="EMBL" id="CP010552">
    <property type="protein sequence ID" value="ALE52978.1"/>
    <property type="molecule type" value="Genomic_DNA"/>
</dbReference>
<dbReference type="InterPro" id="IPR010992">
    <property type="entry name" value="IHF-like_DNA-bd_dom_sf"/>
</dbReference>
<dbReference type="STRING" id="1705394.SP60_07090"/>
<dbReference type="GO" id="GO:0030527">
    <property type="term" value="F:structural constituent of chromatin"/>
    <property type="evidence" value="ECO:0007669"/>
    <property type="project" value="InterPro"/>
</dbReference>
<dbReference type="RefSeq" id="WP_053951964.1">
    <property type="nucleotide sequence ID" value="NZ_CP137632.1"/>
</dbReference>
<keyword evidence="6" id="KW-0472">Membrane</keyword>
<keyword evidence="6" id="KW-0812">Transmembrane</keyword>
<feature type="transmembrane region" description="Helical" evidence="6">
    <location>
        <begin position="31"/>
        <end position="52"/>
    </location>
</feature>
<dbReference type="OrthoDB" id="9799835at2"/>
<protein>
    <submittedName>
        <fullName evidence="7">Transcriptional regulator HU subunit alpha</fullName>
    </submittedName>
</protein>
<gene>
    <name evidence="7" type="ORF">SP60_07090</name>
</gene>
<comment type="function">
    <text evidence="1">Histone-like DNA-binding protein which is capable of wrapping DNA to stabilize it, and thus to prevent its denaturation under extreme environmental conditions.</text>
</comment>
<name>A0A0M5LJE7_9GAMM</name>
<dbReference type="GO" id="GO:0030261">
    <property type="term" value="P:chromosome condensation"/>
    <property type="evidence" value="ECO:0007669"/>
    <property type="project" value="UniProtKB-KW"/>
</dbReference>
<dbReference type="SMART" id="SM00411">
    <property type="entry name" value="BHL"/>
    <property type="match status" value="1"/>
</dbReference>
<comment type="similarity">
    <text evidence="2 5">Belongs to the bacterial histone-like protein family.</text>
</comment>
<evidence type="ECO:0000256" key="5">
    <source>
        <dbReference type="RuleBase" id="RU003939"/>
    </source>
</evidence>
<evidence type="ECO:0000256" key="6">
    <source>
        <dbReference type="SAM" id="Phobius"/>
    </source>
</evidence>
<dbReference type="SUPFAM" id="SSF47729">
    <property type="entry name" value="IHF-like DNA-binding proteins"/>
    <property type="match status" value="1"/>
</dbReference>
<organism evidence="7 8">
    <name type="scientific">Candidatus Thioglobus autotrophicus</name>
    <dbReference type="NCBI Taxonomy" id="1705394"/>
    <lineage>
        <taxon>Bacteria</taxon>
        <taxon>Pseudomonadati</taxon>
        <taxon>Pseudomonadota</taxon>
        <taxon>Gammaproteobacteria</taxon>
        <taxon>Candidatus Pseudothioglobaceae</taxon>
        <taxon>Candidatus Thioglobus</taxon>
    </lineage>
</organism>
<dbReference type="GO" id="GO:0003677">
    <property type="term" value="F:DNA binding"/>
    <property type="evidence" value="ECO:0007669"/>
    <property type="project" value="UniProtKB-KW"/>
</dbReference>
<accession>A0A0M5LJE7</accession>
<dbReference type="PROSITE" id="PS00045">
    <property type="entry name" value="HISTONE_LIKE"/>
    <property type="match status" value="1"/>
</dbReference>
<dbReference type="FunFam" id="4.10.520.10:FF:000001">
    <property type="entry name" value="DNA-binding protein HU"/>
    <property type="match status" value="1"/>
</dbReference>
<dbReference type="KEGG" id="tho:SP60_07090"/>
<keyword evidence="6" id="KW-1133">Transmembrane helix</keyword>
<evidence type="ECO:0000256" key="3">
    <source>
        <dbReference type="ARBA" id="ARBA00023067"/>
    </source>
</evidence>
<sequence length="91" mass="9045">MNKSDLVAAIAEASGLTKADAARALDATTGAITSALSAGDSVAITGFGSFLVRDRAARTGRNPQTGAAIQIAASKVPAFKAGKLLKESVNA</sequence>